<evidence type="ECO:0000313" key="3">
    <source>
        <dbReference type="Proteomes" id="UP001189429"/>
    </source>
</evidence>
<dbReference type="EMBL" id="CAUYUJ010015815">
    <property type="protein sequence ID" value="CAK0858383.1"/>
    <property type="molecule type" value="Genomic_DNA"/>
</dbReference>
<dbReference type="SUPFAM" id="SSF82185">
    <property type="entry name" value="Histone H3 K4-specific methyltransferase SET7/9 N-terminal domain"/>
    <property type="match status" value="2"/>
</dbReference>
<protein>
    <recommendedName>
        <fullName evidence="4">MORN repeat-containing protein 5</fullName>
    </recommendedName>
</protein>
<comment type="caution">
    <text evidence="2">The sequence shown here is derived from an EMBL/GenBank/DDBJ whole genome shotgun (WGS) entry which is preliminary data.</text>
</comment>
<keyword evidence="3" id="KW-1185">Reference proteome</keyword>
<dbReference type="SMART" id="SM00698">
    <property type="entry name" value="MORN"/>
    <property type="match status" value="3"/>
</dbReference>
<reference evidence="2" key="1">
    <citation type="submission" date="2023-10" db="EMBL/GenBank/DDBJ databases">
        <authorList>
            <person name="Chen Y."/>
            <person name="Shah S."/>
            <person name="Dougan E. K."/>
            <person name="Thang M."/>
            <person name="Chan C."/>
        </authorList>
    </citation>
    <scope>NUCLEOTIDE SEQUENCE [LARGE SCALE GENOMIC DNA]</scope>
</reference>
<gene>
    <name evidence="2" type="ORF">PCOR1329_LOCUS48178</name>
</gene>
<dbReference type="Proteomes" id="UP001189429">
    <property type="component" value="Unassembled WGS sequence"/>
</dbReference>
<dbReference type="PANTHER" id="PTHR23084">
    <property type="entry name" value="PHOSPHATIDYLINOSITOL-4-PHOSPHATE 5-KINASE RELATED"/>
    <property type="match status" value="1"/>
</dbReference>
<dbReference type="Gene3D" id="2.20.110.10">
    <property type="entry name" value="Histone H3 K4-specific methyltransferase SET7/9 N-terminal domain"/>
    <property type="match status" value="2"/>
</dbReference>
<dbReference type="PANTHER" id="PTHR23084:SF263">
    <property type="entry name" value="MORN REPEAT-CONTAINING PROTEIN 1"/>
    <property type="match status" value="1"/>
</dbReference>
<keyword evidence="1" id="KW-0677">Repeat</keyword>
<accession>A0ABN9UFW7</accession>
<evidence type="ECO:0000256" key="1">
    <source>
        <dbReference type="ARBA" id="ARBA00022737"/>
    </source>
</evidence>
<name>A0ABN9UFW7_9DINO</name>
<proteinExistence type="predicted"/>
<sequence>MKGPDQLHVLEVYRKLEWRAYIASFMPPQCADQFMQIPPVIRDEGFVDELAELSRSHERIPSGCSKFCFRTGATYVGSWRTNNARHGFGRQTWTDGAQYEGQWEDDSPSSFSHSDGDVFIGQWDKNMASGVGTYHHQGATSYKGEWRRDLQDGHGVETWAEGPRYNTSFGRGALSRWAA</sequence>
<dbReference type="InterPro" id="IPR003409">
    <property type="entry name" value="MORN"/>
</dbReference>
<evidence type="ECO:0008006" key="4">
    <source>
        <dbReference type="Google" id="ProtNLM"/>
    </source>
</evidence>
<organism evidence="2 3">
    <name type="scientific">Prorocentrum cordatum</name>
    <dbReference type="NCBI Taxonomy" id="2364126"/>
    <lineage>
        <taxon>Eukaryota</taxon>
        <taxon>Sar</taxon>
        <taxon>Alveolata</taxon>
        <taxon>Dinophyceae</taxon>
        <taxon>Prorocentrales</taxon>
        <taxon>Prorocentraceae</taxon>
        <taxon>Prorocentrum</taxon>
    </lineage>
</organism>
<dbReference type="Pfam" id="PF02493">
    <property type="entry name" value="MORN"/>
    <property type="match status" value="4"/>
</dbReference>
<evidence type="ECO:0000313" key="2">
    <source>
        <dbReference type="EMBL" id="CAK0858383.1"/>
    </source>
</evidence>